<reference evidence="3" key="1">
    <citation type="submission" date="2022-11" db="UniProtKB">
        <authorList>
            <consortium name="WormBaseParasite"/>
        </authorList>
    </citation>
    <scope>IDENTIFICATION</scope>
</reference>
<feature type="transmembrane region" description="Helical" evidence="1">
    <location>
        <begin position="46"/>
        <end position="64"/>
    </location>
</feature>
<evidence type="ECO:0000313" key="2">
    <source>
        <dbReference type="Proteomes" id="UP000887572"/>
    </source>
</evidence>
<dbReference type="Proteomes" id="UP000887572">
    <property type="component" value="Unplaced"/>
</dbReference>
<protein>
    <submittedName>
        <fullName evidence="3">Uncharacterized protein</fullName>
    </submittedName>
</protein>
<organism evidence="2 3">
    <name type="scientific">Globodera rostochiensis</name>
    <name type="common">Golden nematode worm</name>
    <name type="synonym">Heterodera rostochiensis</name>
    <dbReference type="NCBI Taxonomy" id="31243"/>
    <lineage>
        <taxon>Eukaryota</taxon>
        <taxon>Metazoa</taxon>
        <taxon>Ecdysozoa</taxon>
        <taxon>Nematoda</taxon>
        <taxon>Chromadorea</taxon>
        <taxon>Rhabditida</taxon>
        <taxon>Tylenchina</taxon>
        <taxon>Tylenchomorpha</taxon>
        <taxon>Tylenchoidea</taxon>
        <taxon>Heteroderidae</taxon>
        <taxon>Heteroderinae</taxon>
        <taxon>Globodera</taxon>
    </lineage>
</organism>
<keyword evidence="1" id="KW-0472">Membrane</keyword>
<dbReference type="WBParaSite" id="Gr19_v10_g9512.t1">
    <property type="protein sequence ID" value="Gr19_v10_g9512.t1"/>
    <property type="gene ID" value="Gr19_v10_g9512"/>
</dbReference>
<feature type="transmembrane region" description="Helical" evidence="1">
    <location>
        <begin position="70"/>
        <end position="90"/>
    </location>
</feature>
<dbReference type="AlphaFoldDB" id="A0A914ID58"/>
<feature type="transmembrane region" description="Helical" evidence="1">
    <location>
        <begin position="111"/>
        <end position="128"/>
    </location>
</feature>
<keyword evidence="2" id="KW-1185">Reference proteome</keyword>
<evidence type="ECO:0000313" key="3">
    <source>
        <dbReference type="WBParaSite" id="Gr19_v10_g9512.t1"/>
    </source>
</evidence>
<proteinExistence type="predicted"/>
<keyword evidence="1" id="KW-1133">Transmembrane helix</keyword>
<evidence type="ECO:0000256" key="1">
    <source>
        <dbReference type="SAM" id="Phobius"/>
    </source>
</evidence>
<name>A0A914ID58_GLORO</name>
<keyword evidence="1" id="KW-0812">Transmembrane</keyword>
<sequence>MQLARFETLAISIKQNFKQLSSMDAENRPPTFCCGPFRVSIGTATYVSAVNCFVLELFLAGHSLAFFSYLHYYAVLFVLACAFSHLLVIYGQYNRNPNLFAPCLSLDGIRLFFSAFFCSQLLYCAIWPDRGDCVAGLAFWKRSFSQSDSDSFIVFIVNFIPWSLSTALIGCHYYVIFRGFNALRKEVYKWPSRPSKPIVDE</sequence>
<accession>A0A914ID58</accession>
<feature type="transmembrane region" description="Helical" evidence="1">
    <location>
        <begin position="152"/>
        <end position="175"/>
    </location>
</feature>